<protein>
    <submittedName>
        <fullName evidence="2">HDIG domain protein</fullName>
    </submittedName>
</protein>
<gene>
    <name evidence="2" type="ORF">MICH65_0406</name>
</gene>
<dbReference type="InterPro" id="IPR006675">
    <property type="entry name" value="HDIG_dom"/>
</dbReference>
<name>A0A857N5I1_9BACT</name>
<dbReference type="EMBL" id="CP047901">
    <property type="protein sequence ID" value="QHO63387.1"/>
    <property type="molecule type" value="Genomic_DNA"/>
</dbReference>
<dbReference type="InterPro" id="IPR006674">
    <property type="entry name" value="HD_domain"/>
</dbReference>
<evidence type="ECO:0000313" key="3">
    <source>
        <dbReference type="Proteomes" id="UP000463983"/>
    </source>
</evidence>
<evidence type="ECO:0000259" key="1">
    <source>
        <dbReference type="SMART" id="SM00471"/>
    </source>
</evidence>
<reference evidence="3" key="1">
    <citation type="journal article" date="2020" name="Microorganisms">
        <title>Complete Genome of a Member of a New Bacterial Lineage in the Microgenomates Group Reveals an Unusual Nucleotide Composition Disparity Between Two Strands of DNA and Limited Metabolic Potential.</title>
        <authorList>
            <person name="Kadnikov V.V."/>
            <person name="Mardanov A.V."/>
            <person name="Beletsky A.V."/>
            <person name="Karnachuk O.V."/>
            <person name="Ravin N.V."/>
        </authorList>
    </citation>
    <scope>NUCLEOTIDE SEQUENCE [LARGE SCALE GENOMIC DNA]</scope>
</reference>
<sequence>MDRAQALDLIHSWTTNPNLIKHMLAVEAQLRALARHYNQDEDLWGLAGLLHDADYQLFANQPEKHPSKIIEELQSKNVDSRIIQAIRSHAWGWQPGAPEPQSQLDWALYTSDELSGLIIACALVRPDKKLSSLTLDSILKKWHTQSFAAGVHRDHILLCETKLGIKLNDYITICLNALQDISSDLGL</sequence>
<dbReference type="PANTHER" id="PTHR38659:SF1">
    <property type="entry name" value="METAL DEPENDENT PHOSPHOHYDROLASE"/>
    <property type="match status" value="1"/>
</dbReference>
<evidence type="ECO:0000313" key="2">
    <source>
        <dbReference type="EMBL" id="QHO63387.1"/>
    </source>
</evidence>
<dbReference type="SUPFAM" id="SSF109604">
    <property type="entry name" value="HD-domain/PDEase-like"/>
    <property type="match status" value="1"/>
</dbReference>
<dbReference type="AlphaFoldDB" id="A0A857N5I1"/>
<dbReference type="PANTHER" id="PTHR38659">
    <property type="entry name" value="METAL-DEPENDENT PHOSPHOHYDROLASE"/>
    <property type="match status" value="1"/>
</dbReference>
<accession>A0A857N5I1</accession>
<dbReference type="Pfam" id="PF01966">
    <property type="entry name" value="HD"/>
    <property type="match status" value="1"/>
</dbReference>
<dbReference type="Gene3D" id="1.10.3210.10">
    <property type="entry name" value="Hypothetical protein af1432"/>
    <property type="match status" value="1"/>
</dbReference>
<organism evidence="2 3">
    <name type="scientific">Candidatus Chazhemtobacterium aquaticus</name>
    <dbReference type="NCBI Taxonomy" id="2715735"/>
    <lineage>
        <taxon>Bacteria</taxon>
        <taxon>Candidatus Chazhemtobacteraceae</taxon>
        <taxon>Candidatus Chazhemtobacterium</taxon>
    </lineage>
</organism>
<dbReference type="KEGG" id="caqa:MICH65_0406"/>
<dbReference type="RefSeq" id="WP_161931771.1">
    <property type="nucleotide sequence ID" value="NZ_CP047901.1"/>
</dbReference>
<feature type="domain" description="HD/PDEase" evidence="1">
    <location>
        <begin position="15"/>
        <end position="126"/>
    </location>
</feature>
<dbReference type="Proteomes" id="UP000463983">
    <property type="component" value="Chromosome"/>
</dbReference>
<dbReference type="InterPro" id="IPR003607">
    <property type="entry name" value="HD/PDEase_dom"/>
</dbReference>
<proteinExistence type="predicted"/>
<dbReference type="NCBIfam" id="TIGR00277">
    <property type="entry name" value="HDIG"/>
    <property type="match status" value="1"/>
</dbReference>
<dbReference type="SMART" id="SM00471">
    <property type="entry name" value="HDc"/>
    <property type="match status" value="1"/>
</dbReference>
<keyword evidence="3" id="KW-1185">Reference proteome</keyword>